<dbReference type="Pfam" id="PF13668">
    <property type="entry name" value="Ferritin_2"/>
    <property type="match status" value="1"/>
</dbReference>
<dbReference type="AlphaFoldDB" id="A0A061B8T3"/>
<sequence>MARLSRCLVASLALLPALSGVALADHPVARDSGFRLALRRRQDNSTSTVASVSLDSAAATASASVSPTESSGQSATDASNATASPTSAAVDSNASYPPSTATDSAGLVGPTGSASTYAQGSGGESSCAGGGGGSSVGGGVSSSSDLTVLQLAYVLESLESTLYSRALSTFSTSDFVDVGLSQVVVVIIIEQIGSFLRDEQAHLKALESAIIALGAQPFQGCSFNFGKALSDPLEFLAVARAVEAVGQGAYLGAAHLVSDPSLLTAAGSILTVEARHQSFLNLLSGGTFEAQSFDLAFSPAQVLALVGGFLQGCQASDFGLTANQPLSVFDGGSGLSAFLVGSRIEFITIVQIDVQVLFCQMIIGGAPVALVFPAHSCIVPSGISGPVSVYLTSTSQPLASNTIIQNTAVIVAGPALVFIDVQVTLLSSLFSSFSHGNGRYGPSRSLPSADLGGYAVRAVKEGSSSTWGSSVASASNAVSTSPSYRLDRRRKNKARTLFEDLSS</sequence>
<feature type="compositionally biased region" description="Polar residues" evidence="1">
    <location>
        <begin position="90"/>
        <end position="103"/>
    </location>
</feature>
<dbReference type="InterPro" id="IPR009078">
    <property type="entry name" value="Ferritin-like_SF"/>
</dbReference>
<evidence type="ECO:0000256" key="1">
    <source>
        <dbReference type="SAM" id="MobiDB-lite"/>
    </source>
</evidence>
<name>A0A061B8T3_RHOTO</name>
<protein>
    <submittedName>
        <fullName evidence="3">RHTO0S09e02168g1_1</fullName>
    </submittedName>
</protein>
<organism evidence="3">
    <name type="scientific">Rhodotorula toruloides</name>
    <name type="common">Yeast</name>
    <name type="synonym">Rhodosporidium toruloides</name>
    <dbReference type="NCBI Taxonomy" id="5286"/>
    <lineage>
        <taxon>Eukaryota</taxon>
        <taxon>Fungi</taxon>
        <taxon>Dikarya</taxon>
        <taxon>Basidiomycota</taxon>
        <taxon>Pucciniomycotina</taxon>
        <taxon>Microbotryomycetes</taxon>
        <taxon>Sporidiobolales</taxon>
        <taxon>Sporidiobolaceae</taxon>
        <taxon>Rhodotorula</taxon>
    </lineage>
</organism>
<reference evidence="3" key="1">
    <citation type="journal article" date="2014" name="Genome Announc.">
        <title>Draft genome sequence of Rhodosporidium toruloides CECT1137, an oleaginous yeast of biotechnological interest.</title>
        <authorList>
            <person name="Morin N."/>
            <person name="Calcas X."/>
            <person name="Devillers H."/>
            <person name="Durrens P."/>
            <person name="Sherman D.J."/>
            <person name="Nicaud J.-M."/>
            <person name="Neuveglise C."/>
        </authorList>
    </citation>
    <scope>NUCLEOTIDE SEQUENCE</scope>
    <source>
        <strain evidence="3">CECT1137</strain>
    </source>
</reference>
<feature type="region of interest" description="Disordered" evidence="1">
    <location>
        <begin position="63"/>
        <end position="134"/>
    </location>
</feature>
<dbReference type="SUPFAM" id="SSF47240">
    <property type="entry name" value="Ferritin-like"/>
    <property type="match status" value="1"/>
</dbReference>
<dbReference type="EMBL" id="LK052944">
    <property type="protein sequence ID" value="CDR44298.1"/>
    <property type="molecule type" value="Genomic_DNA"/>
</dbReference>
<dbReference type="OrthoDB" id="1001765at2759"/>
<proteinExistence type="predicted"/>
<accession>A0A061B8T3</accession>
<gene>
    <name evidence="3" type="ORF">RHTO0S_09e02168g</name>
</gene>
<dbReference type="PANTHER" id="PTHR31694:SF26">
    <property type="entry name" value="OS05G0151100 PROTEIN"/>
    <property type="match status" value="1"/>
</dbReference>
<feature type="signal peptide" evidence="2">
    <location>
        <begin position="1"/>
        <end position="24"/>
    </location>
</feature>
<dbReference type="PANTHER" id="PTHR31694">
    <property type="entry name" value="DESICCATION-LIKE PROTEIN"/>
    <property type="match status" value="1"/>
</dbReference>
<keyword evidence="2" id="KW-0732">Signal</keyword>
<dbReference type="CDD" id="cd00657">
    <property type="entry name" value="Ferritin_like"/>
    <property type="match status" value="1"/>
</dbReference>
<evidence type="ECO:0000256" key="2">
    <source>
        <dbReference type="SAM" id="SignalP"/>
    </source>
</evidence>
<feature type="compositionally biased region" description="Low complexity" evidence="1">
    <location>
        <begin position="63"/>
        <end position="89"/>
    </location>
</feature>
<evidence type="ECO:0000313" key="3">
    <source>
        <dbReference type="EMBL" id="CDR44298.1"/>
    </source>
</evidence>
<dbReference type="InterPro" id="IPR052965">
    <property type="entry name" value="Pigment-catalase-like"/>
</dbReference>
<feature type="chain" id="PRO_5030001711" evidence="2">
    <location>
        <begin position="25"/>
        <end position="503"/>
    </location>
</feature>
<feature type="compositionally biased region" description="Gly residues" evidence="1">
    <location>
        <begin position="120"/>
        <end position="134"/>
    </location>
</feature>